<gene>
    <name evidence="1" type="ORF">SI8410_05007348</name>
</gene>
<organism evidence="1 2">
    <name type="scientific">Spirodela intermedia</name>
    <name type="common">Intermediate duckweed</name>
    <dbReference type="NCBI Taxonomy" id="51605"/>
    <lineage>
        <taxon>Eukaryota</taxon>
        <taxon>Viridiplantae</taxon>
        <taxon>Streptophyta</taxon>
        <taxon>Embryophyta</taxon>
        <taxon>Tracheophyta</taxon>
        <taxon>Spermatophyta</taxon>
        <taxon>Magnoliopsida</taxon>
        <taxon>Liliopsida</taxon>
        <taxon>Araceae</taxon>
        <taxon>Lemnoideae</taxon>
        <taxon>Spirodela</taxon>
    </lineage>
</organism>
<dbReference type="Proteomes" id="UP000663760">
    <property type="component" value="Chromosome 5"/>
</dbReference>
<sequence length="63" mass="7171">MRPSKNVRFPFMKPQRYQGKAAPVEIPQLSTQTVSKGASGFIFARQPTCTTVYSLKVEVPRKW</sequence>
<dbReference type="EMBL" id="LR746268">
    <property type="protein sequence ID" value="CAA7396685.1"/>
    <property type="molecule type" value="Genomic_DNA"/>
</dbReference>
<keyword evidence="2" id="KW-1185">Reference proteome</keyword>
<evidence type="ECO:0000313" key="2">
    <source>
        <dbReference type="Proteomes" id="UP000663760"/>
    </source>
</evidence>
<name>A0A7I8KI58_SPIIN</name>
<accession>A0A7I8KI58</accession>
<dbReference type="OrthoDB" id="2001446at2759"/>
<proteinExistence type="predicted"/>
<evidence type="ECO:0000313" key="1">
    <source>
        <dbReference type="EMBL" id="CAA7396685.1"/>
    </source>
</evidence>
<reference evidence="1" key="1">
    <citation type="submission" date="2020-02" db="EMBL/GenBank/DDBJ databases">
        <authorList>
            <person name="Scholz U."/>
            <person name="Mascher M."/>
            <person name="Fiebig A."/>
        </authorList>
    </citation>
    <scope>NUCLEOTIDE SEQUENCE</scope>
</reference>
<protein>
    <submittedName>
        <fullName evidence="1">Uncharacterized protein</fullName>
    </submittedName>
</protein>
<dbReference type="AlphaFoldDB" id="A0A7I8KI58"/>